<dbReference type="EMBL" id="CP001823">
    <property type="protein sequence ID" value="ACZ38197.1"/>
    <property type="molecule type" value="Genomic_DNA"/>
</dbReference>
<reference evidence="1 2" key="2">
    <citation type="journal article" date="2010" name="Stand. Genomic Sci.">
        <title>Complete genome sequence of Desulfohalobium retbaense type strain (HR(100)).</title>
        <authorList>
            <person name="Spring S."/>
            <person name="Nolan M."/>
            <person name="Lapidus A."/>
            <person name="Glavina Del Rio T."/>
            <person name="Copeland A."/>
            <person name="Tice H."/>
            <person name="Cheng J.F."/>
            <person name="Lucas S."/>
            <person name="Land M."/>
            <person name="Chen F."/>
            <person name="Bruce D."/>
            <person name="Goodwin L."/>
            <person name="Pitluck S."/>
            <person name="Ivanova N."/>
            <person name="Mavromatis K."/>
            <person name="Mikhailova N."/>
            <person name="Pati A."/>
            <person name="Chen A."/>
            <person name="Palaniappan K."/>
            <person name="Hauser L."/>
            <person name="Chang Y.J."/>
            <person name="Jeffries C.D."/>
            <person name="Munk C."/>
            <person name="Kiss H."/>
            <person name="Chain P."/>
            <person name="Han C."/>
            <person name="Brettin T."/>
            <person name="Detter J.C."/>
            <person name="Schuler E."/>
            <person name="Goker M."/>
            <person name="Rohde M."/>
            <person name="Bristow J."/>
            <person name="Eisen J.A."/>
            <person name="Markowitz V."/>
            <person name="Hugenholtz P."/>
            <person name="Kyrpides N.C."/>
            <person name="Klenk H.P."/>
        </authorList>
    </citation>
    <scope>NUCLEOTIDE SEQUENCE [LARGE SCALE GENOMIC DNA]</scope>
    <source>
        <strain evidence="2">ATCC 49802 / DSM 20745 / S 6022</strain>
    </source>
</reference>
<dbReference type="AlphaFoldDB" id="D1C1T0"/>
<dbReference type="Proteomes" id="UP000002027">
    <property type="component" value="Chromosome 1"/>
</dbReference>
<reference evidence="2" key="1">
    <citation type="submission" date="2009-11" db="EMBL/GenBank/DDBJ databases">
        <title>The complete chromosome 1 of Sphaerobacter thermophilus DSM 20745.</title>
        <authorList>
            <person name="Lucas S."/>
            <person name="Copeland A."/>
            <person name="Lapidus A."/>
            <person name="Glavina del Rio T."/>
            <person name="Dalin E."/>
            <person name="Tice H."/>
            <person name="Bruce D."/>
            <person name="Goodwin L."/>
            <person name="Pitluck S."/>
            <person name="Kyrpides N."/>
            <person name="Mavromatis K."/>
            <person name="Ivanova N."/>
            <person name="Mikhailova N."/>
            <person name="LaButti K.M."/>
            <person name="Clum A."/>
            <person name="Sun H.I."/>
            <person name="Brettin T."/>
            <person name="Detter J.C."/>
            <person name="Han C."/>
            <person name="Larimer F."/>
            <person name="Land M."/>
            <person name="Hauser L."/>
            <person name="Markowitz V."/>
            <person name="Cheng J.F."/>
            <person name="Hugenholtz P."/>
            <person name="Woyke T."/>
            <person name="Wu D."/>
            <person name="Steenblock K."/>
            <person name="Schneider S."/>
            <person name="Pukall R."/>
            <person name="Goeker M."/>
            <person name="Klenk H.P."/>
            <person name="Eisen J.A."/>
        </authorList>
    </citation>
    <scope>NUCLEOTIDE SEQUENCE [LARGE SCALE GENOMIC DNA]</scope>
    <source>
        <strain evidence="2">ATCC 49802 / DSM 20745 / S 6022</strain>
    </source>
</reference>
<accession>D1C1T0</accession>
<dbReference type="InParanoid" id="D1C1T0"/>
<evidence type="ECO:0000313" key="2">
    <source>
        <dbReference type="Proteomes" id="UP000002027"/>
    </source>
</evidence>
<dbReference type="KEGG" id="sti:Sthe_0760"/>
<keyword evidence="2" id="KW-1185">Reference proteome</keyword>
<dbReference type="HOGENOM" id="CLU_2304240_0_0_0"/>
<protein>
    <submittedName>
        <fullName evidence="1">Uncharacterized protein</fullName>
    </submittedName>
</protein>
<gene>
    <name evidence="1" type="ordered locus">Sthe_0760</name>
</gene>
<dbReference type="STRING" id="479434.Sthe_0760"/>
<proteinExistence type="predicted"/>
<sequence length="100" mass="11309">MTERELLRIIAASPSKPGDLVVEDRHGERRLFIGSTGTLSRGTLNPDFVAALLRSDRWEPIDDDRWYSLEELRQRYASGQPESERTGARRLVAALGGRSR</sequence>
<name>D1C1T0_SPHTD</name>
<evidence type="ECO:0000313" key="1">
    <source>
        <dbReference type="EMBL" id="ACZ38197.1"/>
    </source>
</evidence>
<dbReference type="RefSeq" id="WP_012871244.1">
    <property type="nucleotide sequence ID" value="NC_013523.1"/>
</dbReference>
<organism evidence="1 2">
    <name type="scientific">Sphaerobacter thermophilus (strain ATCC 49802 / DSM 20745 / KCCM 41009 / NCIMB 13125 / S 6022)</name>
    <dbReference type="NCBI Taxonomy" id="479434"/>
    <lineage>
        <taxon>Bacteria</taxon>
        <taxon>Pseudomonadati</taxon>
        <taxon>Thermomicrobiota</taxon>
        <taxon>Thermomicrobia</taxon>
        <taxon>Sphaerobacterales</taxon>
        <taxon>Sphaerobacterineae</taxon>
        <taxon>Sphaerobacteraceae</taxon>
        <taxon>Sphaerobacter</taxon>
    </lineage>
</organism>